<organism evidence="10 11">
    <name type="scientific">Apiospora arundinis</name>
    <dbReference type="NCBI Taxonomy" id="335852"/>
    <lineage>
        <taxon>Eukaryota</taxon>
        <taxon>Fungi</taxon>
        <taxon>Dikarya</taxon>
        <taxon>Ascomycota</taxon>
        <taxon>Pezizomycotina</taxon>
        <taxon>Sordariomycetes</taxon>
        <taxon>Xylariomycetidae</taxon>
        <taxon>Amphisphaeriales</taxon>
        <taxon>Apiosporaceae</taxon>
        <taxon>Apiospora</taxon>
    </lineage>
</organism>
<dbReference type="PANTHER" id="PTHR43775">
    <property type="entry name" value="FATTY ACID SYNTHASE"/>
    <property type="match status" value="1"/>
</dbReference>
<dbReference type="InterPro" id="IPR018201">
    <property type="entry name" value="Ketoacyl_synth_AS"/>
</dbReference>
<dbReference type="Proteomes" id="UP001390339">
    <property type="component" value="Unassembled WGS sequence"/>
</dbReference>
<dbReference type="InterPro" id="IPR016035">
    <property type="entry name" value="Acyl_Trfase/lysoPLipase"/>
</dbReference>
<dbReference type="Pfam" id="PF23114">
    <property type="entry name" value="NAD-bd_HRPKS_sdrA"/>
    <property type="match status" value="1"/>
</dbReference>
<gene>
    <name evidence="10" type="ORF">PGQ11_009592</name>
</gene>
<dbReference type="InterPro" id="IPR001227">
    <property type="entry name" value="Ac_transferase_dom_sf"/>
</dbReference>
<evidence type="ECO:0000259" key="7">
    <source>
        <dbReference type="PROSITE" id="PS50075"/>
    </source>
</evidence>
<evidence type="ECO:0000313" key="11">
    <source>
        <dbReference type="Proteomes" id="UP001390339"/>
    </source>
</evidence>
<dbReference type="EMBL" id="JAPCWZ010000005">
    <property type="protein sequence ID" value="KAK8863357.1"/>
    <property type="molecule type" value="Genomic_DNA"/>
</dbReference>
<dbReference type="PANTHER" id="PTHR43775:SF13">
    <property type="entry name" value="POLYKETIDE SYNTHASE 1"/>
    <property type="match status" value="1"/>
</dbReference>
<dbReference type="Pfam" id="PF08240">
    <property type="entry name" value="ADH_N"/>
    <property type="match status" value="1"/>
</dbReference>
<dbReference type="InterPro" id="IPR050091">
    <property type="entry name" value="PKS_NRPS_Biosynth_Enz"/>
</dbReference>
<dbReference type="Pfam" id="PF16197">
    <property type="entry name" value="KAsynt_C_assoc"/>
    <property type="match status" value="1"/>
</dbReference>
<keyword evidence="4" id="KW-0560">Oxidoreductase</keyword>
<keyword evidence="1" id="KW-0596">Phosphopantetheine</keyword>
<dbReference type="SUPFAM" id="SSF51735">
    <property type="entry name" value="NAD(P)-binding Rossmann-fold domains"/>
    <property type="match status" value="2"/>
</dbReference>
<protein>
    <submittedName>
        <fullName evidence="10">Polyketide synthase</fullName>
    </submittedName>
</protein>
<feature type="domain" description="PKS/mFAS DH" evidence="9">
    <location>
        <begin position="914"/>
        <end position="1233"/>
    </location>
</feature>
<proteinExistence type="predicted"/>
<dbReference type="InterPro" id="IPR057326">
    <property type="entry name" value="KR_dom"/>
</dbReference>
<dbReference type="InterPro" id="IPR014031">
    <property type="entry name" value="Ketoacyl_synth_C"/>
</dbReference>
<evidence type="ECO:0000313" key="10">
    <source>
        <dbReference type="EMBL" id="KAK8863357.1"/>
    </source>
</evidence>
<dbReference type="InterPro" id="IPR020806">
    <property type="entry name" value="PKS_PP-bd"/>
</dbReference>
<dbReference type="SUPFAM" id="SSF50129">
    <property type="entry name" value="GroES-like"/>
    <property type="match status" value="1"/>
</dbReference>
<keyword evidence="3" id="KW-0808">Transferase</keyword>
<evidence type="ECO:0000256" key="3">
    <source>
        <dbReference type="ARBA" id="ARBA00022679"/>
    </source>
</evidence>
<dbReference type="Gene3D" id="3.40.366.10">
    <property type="entry name" value="Malonyl-Coenzyme A Acyl Carrier Protein, domain 2"/>
    <property type="match status" value="1"/>
</dbReference>
<dbReference type="SMART" id="SM00826">
    <property type="entry name" value="PKS_DH"/>
    <property type="match status" value="1"/>
</dbReference>
<dbReference type="InterPro" id="IPR020807">
    <property type="entry name" value="PKS_DH"/>
</dbReference>
<evidence type="ECO:0000256" key="4">
    <source>
        <dbReference type="ARBA" id="ARBA00023002"/>
    </source>
</evidence>
<dbReference type="InterPro" id="IPR036736">
    <property type="entry name" value="ACP-like_sf"/>
</dbReference>
<accession>A0ABR2IID4</accession>
<dbReference type="InterPro" id="IPR020843">
    <property type="entry name" value="ER"/>
</dbReference>
<dbReference type="Gene3D" id="3.30.70.3290">
    <property type="match status" value="1"/>
</dbReference>
<dbReference type="SUPFAM" id="SSF55048">
    <property type="entry name" value="Probable ACP-binding domain of malonyl-CoA ACP transacylase"/>
    <property type="match status" value="1"/>
</dbReference>
<dbReference type="InterPro" id="IPR042104">
    <property type="entry name" value="PKS_dehydratase_sf"/>
</dbReference>
<dbReference type="PROSITE" id="PS51257">
    <property type="entry name" value="PROKAR_LIPOPROTEIN"/>
    <property type="match status" value="1"/>
</dbReference>
<dbReference type="InterPro" id="IPR032821">
    <property type="entry name" value="PKS_assoc"/>
</dbReference>
<dbReference type="Gene3D" id="3.90.180.10">
    <property type="entry name" value="Medium-chain alcohol dehydrogenases, catalytic domain"/>
    <property type="match status" value="1"/>
</dbReference>
<dbReference type="Gene3D" id="3.40.50.720">
    <property type="entry name" value="NAD(P)-binding Rossmann-like Domain"/>
    <property type="match status" value="2"/>
</dbReference>
<name>A0ABR2IID4_9PEZI</name>
<evidence type="ECO:0000256" key="5">
    <source>
        <dbReference type="ARBA" id="ARBA00023268"/>
    </source>
</evidence>
<dbReference type="Pfam" id="PF08659">
    <property type="entry name" value="KR"/>
    <property type="match status" value="1"/>
</dbReference>
<dbReference type="SUPFAM" id="SSF53901">
    <property type="entry name" value="Thiolase-like"/>
    <property type="match status" value="1"/>
</dbReference>
<dbReference type="SUPFAM" id="SSF47336">
    <property type="entry name" value="ACP-like"/>
    <property type="match status" value="1"/>
</dbReference>
<comment type="caution">
    <text evidence="10">The sequence shown here is derived from an EMBL/GenBank/DDBJ whole genome shotgun (WGS) entry which is preliminary data.</text>
</comment>
<keyword evidence="5" id="KW-0511">Multifunctional enzyme</keyword>
<dbReference type="Gene3D" id="3.10.129.110">
    <property type="entry name" value="Polyketide synthase dehydratase"/>
    <property type="match status" value="1"/>
</dbReference>
<dbReference type="CDD" id="cd05195">
    <property type="entry name" value="enoyl_red"/>
    <property type="match status" value="1"/>
</dbReference>
<sequence length="2248" mass="244009">MADKSQTPAHPCPIAVVGMACRIPGGVSTPEDLWTLISRSRDGWCEIPDDRFSKEAYYHPNPQKSGAMNVEGGYFLKRDVSKFDAQFFNITKQEAIAMDPAQRQMLEVTFEALESAGLSKEKMAGSRTGVFIGTKVSDYNRASESDASRIPTLQSTGNHGAVQAGRLSYYFDFRGPSFSIDTACSSGLYAVHAAVQSIRSGESDAAVVAAACLRLQPDDMISMSMMSIYNPKGKTFAFDHRAESGYAPGEGVACLVLKPLDQAIRDNDRIRSVILNTGTNQDGKTTNLTTPNSSAQEALIREVYASAGLDPRDTGFIEAHGTGTKVGDPIEAHALYRVFGTTRPKNKPISIGSVKTNIGHLENASGIVAIIKASLMLERKFIAPNCNFEMANPNIPLDEWNLRVAKKVRPWPRDKKYISVNNFGFGGSNAHAVMGPPPSPPSTLEPRWLPPRPLLFVISANSANSARKRVEDFLVYCLQHPEEFDTGVIFDIAYTLGERRTHLPYRIACTASSTDELGQMLQNPSNAPKLAPTVPKLAFVYTGQGAQWPAMGLELLQSYPIFAESIKAADQVLDELHAGFSIEEELRRDFAESRVGEPQISQAACTALQLGLTDLLRSWGVKPLSVIGHSSGEIAAAYATGAICLKEAMAIAYYRGKLASSLKGVQGAMIAVGQGAEETRAMIKELGFAGISVACENAPESTTVSGDASAIDQLATHLERTGIMCRKLRVDVAYHSAHMKLVADEYMAALKDIVKPQEKSDVAIFSSLLGRSLDNTSSLTASYWIDNLTMPVLFDPGLQSLVATASPDIVIELGPHSALQGPIKQILKAIGGTQKYLPSLARNQNATVSVLNLAGGLFVGGYPVKMDAVNFPSSPEQMRLAPIHDFTPYPWEEGVYWNETRSSKQRRLRPFAPHDLLGLLEASYSDAEPAWRNLLSTENVPWLREHRMQTLTTFPLAGYLCTAVEALSQYSQLHGIDGASIKGYHLREVEVAKAFILEDDYDYETLITLRPYAEGTRANSDKWHEFRFSSWSRTRGWLEHCRCLISTDGREKCNPVSGGHLTDCLARLRASTSAAGVALKPENFYAELDRRGAGYGPLFQVKSDLMVSKDYATAYVTMPDTASVMPYQYEAPSLTSPAFMDLIIQTVFPLINSTEGDKGSLWMPSAIKDLQINNPMPDRETGPYQSVTRGQDGAPGQGSRSYTIDLWHPTQREEPIMTFTGLCMTPVRDEAASPSAIRKLCFKVQWETLSGSHQSELESHMDEASNSVRAFGDVDDLDSGTSSGSEGKMAYTAPTEKFPAELDTGASSGFESDDNTERLQRTFPHVPRESFVVITAPGSSSDLTMELVALLEATTGKKPSLGTVHDVSISGRPCICLAEVAHSVLETMDKELFEVVQRILLDSSSILWVTSGSYRFAERPETNIAHGLLRTLRSETGKLATTLDLDPKSQLSVWERAALVLEAVSASFTPPQEDGTVEFEFAEDHGKLSVPRIVPVDELNLLLSRESQDHEPYEQPLGQPGRRLKMAVKTLGALDSLLWEDDTAAPALGPGDVEIKVHATGMNFKDVVVAMGQVAQPYIGIECAGVVTRVGHDVRTVRAGDRVCALPLGAYSTYASCHFTSVAIIPPDMGFTTAASIPIVFATAYYALVDKASLQRSDKVLIHAGSGGVGQAAIQVAQSIGAEIFTTVGTLEKKQHIMETYGIPESRIFFSRDSSFGPAVRAATGGEGVDVVLNSLAGDLLRESWDCIAPFGRFIEIGKRNIVSNSRLEMQMFEKNCSFCAVDLSMVASERPRLTQRVLRDVFDLVASGALRPVQPVTVIGTHEVETGLRTLQSGKSMGKIVVDQQDGDLIKATHHQSKSGMLSGHATYIIVGGTGGLGQSIAERMIHLGARTIVLLSRSGTLQGNNNPGLWGLAHIHRASIHVKSCDVADEASLGAMLREIRQEMPPIRGLVHSAMVLQDVLFERATFDDYSKVVRSKVAGGWNVHNALLQDTLDFFVVLSSAISFVGGRGQAAYAGANAFLDALVQHRVRQGLKATALNLTAVEDAGYVCTNQDRRFEVVRNISGDTIKEAEVLAIVQAAMAGMFEASNNQCVNSWARADVELPQYYRTDGKFAYHRNQARELAHGPDADSGPAALSISDQMMAAPTAEAALDVVATALRVKLGAILMLSDEVMIAQQATTSLSAFGLDSLNAIELRNWIGKHTRAHLQVLEILTTGTLRDAAALVLHKTTLKGAWNTENGDHPST</sequence>
<keyword evidence="2" id="KW-0597">Phosphoprotein</keyword>
<evidence type="ECO:0000259" key="8">
    <source>
        <dbReference type="PROSITE" id="PS52004"/>
    </source>
</evidence>
<dbReference type="InterPro" id="IPR006162">
    <property type="entry name" value="Ppantetheine_attach_site"/>
</dbReference>
<dbReference type="InterPro" id="IPR014030">
    <property type="entry name" value="Ketoacyl_synth_N"/>
</dbReference>
<dbReference type="Pfam" id="PF02801">
    <property type="entry name" value="Ketoacyl-synt_C"/>
    <property type="match status" value="1"/>
</dbReference>
<dbReference type="InterPro" id="IPR011032">
    <property type="entry name" value="GroES-like_sf"/>
</dbReference>
<keyword evidence="11" id="KW-1185">Reference proteome</keyword>
<dbReference type="PROSITE" id="PS00012">
    <property type="entry name" value="PHOSPHOPANTETHEINE"/>
    <property type="match status" value="1"/>
</dbReference>
<dbReference type="Pfam" id="PF00550">
    <property type="entry name" value="PP-binding"/>
    <property type="match status" value="1"/>
</dbReference>
<dbReference type="PROSITE" id="PS52019">
    <property type="entry name" value="PKS_MFAS_DH"/>
    <property type="match status" value="1"/>
</dbReference>
<dbReference type="InterPro" id="IPR056501">
    <property type="entry name" value="NAD-bd_HRPKS_sdrA"/>
</dbReference>
<feature type="domain" description="Ketosynthase family 3 (KS3)" evidence="8">
    <location>
        <begin position="11"/>
        <end position="436"/>
    </location>
</feature>
<evidence type="ECO:0000256" key="2">
    <source>
        <dbReference type="ARBA" id="ARBA00022553"/>
    </source>
</evidence>
<reference evidence="10 11" key="1">
    <citation type="journal article" date="2024" name="IMA Fungus">
        <title>Apiospora arundinis, a panoply of carbohydrate-active enzymes and secondary metabolites.</title>
        <authorList>
            <person name="Sorensen T."/>
            <person name="Petersen C."/>
            <person name="Muurmann A.T."/>
            <person name="Christiansen J.V."/>
            <person name="Brundto M.L."/>
            <person name="Overgaard C.K."/>
            <person name="Boysen A.T."/>
            <person name="Wollenberg R.D."/>
            <person name="Larsen T.O."/>
            <person name="Sorensen J.L."/>
            <person name="Nielsen K.L."/>
            <person name="Sondergaard T.E."/>
        </authorList>
    </citation>
    <scope>NUCLEOTIDE SEQUENCE [LARGE SCALE GENOMIC DNA]</scope>
    <source>
        <strain evidence="10 11">AAU 773</strain>
    </source>
</reference>
<feature type="active site" description="Proton acceptor; for dehydratase activity" evidence="6">
    <location>
        <position position="946"/>
    </location>
</feature>
<dbReference type="Pfam" id="PF14765">
    <property type="entry name" value="PS-DH"/>
    <property type="match status" value="1"/>
</dbReference>
<evidence type="ECO:0000256" key="1">
    <source>
        <dbReference type="ARBA" id="ARBA00022450"/>
    </source>
</evidence>
<feature type="domain" description="Carrier" evidence="7">
    <location>
        <begin position="2151"/>
        <end position="2232"/>
    </location>
</feature>
<dbReference type="SMART" id="SM00827">
    <property type="entry name" value="PKS_AT"/>
    <property type="match status" value="1"/>
</dbReference>
<dbReference type="CDD" id="cd05274">
    <property type="entry name" value="KR_FAS_SDR_x"/>
    <property type="match status" value="1"/>
</dbReference>
<dbReference type="Pfam" id="PF00698">
    <property type="entry name" value="Acyl_transf_1"/>
    <property type="match status" value="1"/>
</dbReference>
<dbReference type="SMART" id="SM00822">
    <property type="entry name" value="PKS_KR"/>
    <property type="match status" value="1"/>
</dbReference>
<dbReference type="InterPro" id="IPR016036">
    <property type="entry name" value="Malonyl_transacylase_ACP-bd"/>
</dbReference>
<dbReference type="PROSITE" id="PS52004">
    <property type="entry name" value="KS3_2"/>
    <property type="match status" value="1"/>
</dbReference>
<dbReference type="SMART" id="SM00825">
    <property type="entry name" value="PKS_KS"/>
    <property type="match status" value="1"/>
</dbReference>
<dbReference type="Pfam" id="PF00109">
    <property type="entry name" value="ketoacyl-synt"/>
    <property type="match status" value="1"/>
</dbReference>
<dbReference type="InterPro" id="IPR049551">
    <property type="entry name" value="PKS_DH_C"/>
</dbReference>
<dbReference type="InterPro" id="IPR009081">
    <property type="entry name" value="PP-bd_ACP"/>
</dbReference>
<feature type="active site" description="Proton donor; for dehydratase activity" evidence="6">
    <location>
        <position position="1141"/>
    </location>
</feature>
<dbReference type="Pfam" id="PF21089">
    <property type="entry name" value="PKS_DH_N"/>
    <property type="match status" value="1"/>
</dbReference>
<feature type="region of interest" description="C-terminal hotdog fold" evidence="6">
    <location>
        <begin position="1076"/>
        <end position="1233"/>
    </location>
</feature>
<evidence type="ECO:0000259" key="9">
    <source>
        <dbReference type="PROSITE" id="PS52019"/>
    </source>
</evidence>
<dbReference type="InterPro" id="IPR013154">
    <property type="entry name" value="ADH-like_N"/>
</dbReference>
<dbReference type="InterPro" id="IPR013968">
    <property type="entry name" value="PKS_KR"/>
</dbReference>
<feature type="region of interest" description="N-terminal hotdog fold" evidence="6">
    <location>
        <begin position="914"/>
        <end position="1052"/>
    </location>
</feature>
<dbReference type="CDD" id="cd00833">
    <property type="entry name" value="PKS"/>
    <property type="match status" value="1"/>
</dbReference>
<dbReference type="PROSITE" id="PS00606">
    <property type="entry name" value="KS3_1"/>
    <property type="match status" value="1"/>
</dbReference>
<dbReference type="InterPro" id="IPR016039">
    <property type="entry name" value="Thiolase-like"/>
</dbReference>
<dbReference type="InterPro" id="IPR014043">
    <property type="entry name" value="Acyl_transferase_dom"/>
</dbReference>
<dbReference type="InterPro" id="IPR049900">
    <property type="entry name" value="PKS_mFAS_DH"/>
</dbReference>
<evidence type="ECO:0000256" key="6">
    <source>
        <dbReference type="PROSITE-ProRule" id="PRU01363"/>
    </source>
</evidence>
<dbReference type="InterPro" id="IPR036291">
    <property type="entry name" value="NAD(P)-bd_dom_sf"/>
</dbReference>
<dbReference type="InterPro" id="IPR049552">
    <property type="entry name" value="PKS_DH_N"/>
</dbReference>
<dbReference type="SMART" id="SM00829">
    <property type="entry name" value="PKS_ER"/>
    <property type="match status" value="1"/>
</dbReference>
<dbReference type="Gene3D" id="1.10.1200.10">
    <property type="entry name" value="ACP-like"/>
    <property type="match status" value="1"/>
</dbReference>
<dbReference type="Gene3D" id="3.40.47.10">
    <property type="match status" value="1"/>
</dbReference>
<dbReference type="Pfam" id="PF13602">
    <property type="entry name" value="ADH_zinc_N_2"/>
    <property type="match status" value="1"/>
</dbReference>
<dbReference type="PROSITE" id="PS50075">
    <property type="entry name" value="CARRIER"/>
    <property type="match status" value="1"/>
</dbReference>
<dbReference type="InterPro" id="IPR020841">
    <property type="entry name" value="PKS_Beta-ketoAc_synthase_dom"/>
</dbReference>
<dbReference type="SUPFAM" id="SSF52151">
    <property type="entry name" value="FabD/lysophospholipase-like"/>
    <property type="match status" value="1"/>
</dbReference>
<dbReference type="SMART" id="SM00823">
    <property type="entry name" value="PKS_PP"/>
    <property type="match status" value="1"/>
</dbReference>